<comment type="caution">
    <text evidence="1">The sequence shown here is derived from an EMBL/GenBank/DDBJ whole genome shotgun (WGS) entry which is preliminary data.</text>
</comment>
<sequence>MNTKKMAARRMEIERVNEEVPPEVDKLNKFLRWAKSSRDALIAIARAVTLQANLNMMPRVVERTMTSRLKSRSAKFKVEKGGCSIDGKPIWAYCRNKHYGECQLGTGSSFGCGKDGHKVRDCPMIASRDREAKQVAPIILKDDSPTKNIYMHSVLG</sequence>
<protein>
    <recommendedName>
        <fullName evidence="2">CCHC-type domain-containing protein</fullName>
    </recommendedName>
</protein>
<evidence type="ECO:0008006" key="2">
    <source>
        <dbReference type="Google" id="ProtNLM"/>
    </source>
</evidence>
<reference evidence="1" key="1">
    <citation type="submission" date="2019-05" db="EMBL/GenBank/DDBJ databases">
        <title>The de novo reference genome and transcriptome assemblies of the wild tomato species Solanum chilense.</title>
        <authorList>
            <person name="Stam R."/>
            <person name="Nosenko T."/>
            <person name="Hoerger A.C."/>
            <person name="Stephan W."/>
            <person name="Seidel M.A."/>
            <person name="Kuhn J.M.M."/>
            <person name="Haberer G."/>
            <person name="Tellier A."/>
        </authorList>
    </citation>
    <scope>NUCLEOTIDE SEQUENCE</scope>
    <source>
        <tissue evidence="1">Mature leaves</tissue>
    </source>
</reference>
<accession>A0A6N2C1T4</accession>
<organism evidence="1">
    <name type="scientific">Solanum chilense</name>
    <name type="common">Tomato</name>
    <name type="synonym">Lycopersicon chilense</name>
    <dbReference type="NCBI Taxonomy" id="4083"/>
    <lineage>
        <taxon>Eukaryota</taxon>
        <taxon>Viridiplantae</taxon>
        <taxon>Streptophyta</taxon>
        <taxon>Embryophyta</taxon>
        <taxon>Tracheophyta</taxon>
        <taxon>Spermatophyta</taxon>
        <taxon>Magnoliopsida</taxon>
        <taxon>eudicotyledons</taxon>
        <taxon>Gunneridae</taxon>
        <taxon>Pentapetalae</taxon>
        <taxon>asterids</taxon>
        <taxon>lamiids</taxon>
        <taxon>Solanales</taxon>
        <taxon>Solanaceae</taxon>
        <taxon>Solanoideae</taxon>
        <taxon>Solaneae</taxon>
        <taxon>Solanum</taxon>
        <taxon>Solanum subgen. Lycopersicon</taxon>
    </lineage>
</organism>
<dbReference type="AlphaFoldDB" id="A0A6N2C1T4"/>
<proteinExistence type="predicted"/>
<dbReference type="EMBL" id="RXGB01000827">
    <property type="protein sequence ID" value="TMX01577.1"/>
    <property type="molecule type" value="Genomic_DNA"/>
</dbReference>
<gene>
    <name evidence="1" type="ORF">EJD97_024253</name>
</gene>
<name>A0A6N2C1T4_SOLCI</name>
<evidence type="ECO:0000313" key="1">
    <source>
        <dbReference type="EMBL" id="TMX01577.1"/>
    </source>
</evidence>